<evidence type="ECO:0000259" key="4">
    <source>
        <dbReference type="Pfam" id="PF01073"/>
    </source>
</evidence>
<gene>
    <name evidence="6" type="primary">LOC110978532</name>
</gene>
<reference evidence="6" key="1">
    <citation type="submission" date="2025-08" db="UniProtKB">
        <authorList>
            <consortium name="RefSeq"/>
        </authorList>
    </citation>
    <scope>IDENTIFICATION</scope>
</reference>
<dbReference type="SUPFAM" id="SSF51735">
    <property type="entry name" value="NAD(P)-binding Rossmann-fold domains"/>
    <property type="match status" value="1"/>
</dbReference>
<dbReference type="Pfam" id="PF01073">
    <property type="entry name" value="3Beta_HSD"/>
    <property type="match status" value="1"/>
</dbReference>
<name>A0A8B7Y7T7_ACAPL</name>
<evidence type="ECO:0000313" key="5">
    <source>
        <dbReference type="Proteomes" id="UP000694845"/>
    </source>
</evidence>
<feature type="transmembrane region" description="Helical" evidence="3">
    <location>
        <begin position="308"/>
        <end position="329"/>
    </location>
</feature>
<dbReference type="InterPro" id="IPR002225">
    <property type="entry name" value="3Beta_OHSteriod_DH/Estase"/>
</dbReference>
<keyword evidence="2" id="KW-0560">Oxidoreductase</keyword>
<keyword evidence="3" id="KW-0812">Transmembrane</keyword>
<dbReference type="InterPro" id="IPR050177">
    <property type="entry name" value="Lipid_A_modif_metabolic_enz"/>
</dbReference>
<dbReference type="KEGG" id="aplc:110978532"/>
<evidence type="ECO:0000256" key="1">
    <source>
        <dbReference type="ARBA" id="ARBA00009219"/>
    </source>
</evidence>
<dbReference type="PANTHER" id="PTHR43245">
    <property type="entry name" value="BIFUNCTIONAL POLYMYXIN RESISTANCE PROTEIN ARNA"/>
    <property type="match status" value="1"/>
</dbReference>
<keyword evidence="3" id="KW-1133">Transmembrane helix</keyword>
<dbReference type="InterPro" id="IPR036291">
    <property type="entry name" value="NAD(P)-bd_dom_sf"/>
</dbReference>
<keyword evidence="5" id="KW-1185">Reference proteome</keyword>
<protein>
    <submittedName>
        <fullName evidence="6">Short-chain dehydrogenase/reductase family 42E member 1-like isoform X1</fullName>
    </submittedName>
</protein>
<proteinExistence type="inferred from homology"/>
<evidence type="ECO:0000256" key="2">
    <source>
        <dbReference type="ARBA" id="ARBA00023002"/>
    </source>
</evidence>
<dbReference type="GO" id="GO:0006694">
    <property type="term" value="P:steroid biosynthetic process"/>
    <property type="evidence" value="ECO:0007669"/>
    <property type="project" value="InterPro"/>
</dbReference>
<dbReference type="Proteomes" id="UP000694845">
    <property type="component" value="Unplaced"/>
</dbReference>
<evidence type="ECO:0000256" key="3">
    <source>
        <dbReference type="SAM" id="Phobius"/>
    </source>
</evidence>
<dbReference type="RefSeq" id="XP_022089288.1">
    <property type="nucleotide sequence ID" value="XM_022233596.1"/>
</dbReference>
<sequence length="417" mass="46936">MLIPHSEIMTTETTWIGPERHKERVMDLLRTLDVPSLREKKVLVTGGGGFFGIHLARALHMLGCTVVITDKATPIEKYNEEIKFVQGDIRDRKLMEELCKGINCVFHIASFGMSGAEMMKKRDFIESINVGGTENVIEACVKLNVTRLIYTSTINVVLGTREFDMATEGELQRIPPEKHTDDYSRTKTIAEMLVLDSNGRKTQSGEVLHTSAIRPPGIYGAGEQRHFSRLMGFIKFYKANAGSPYSKTNWVHVDNLVNGHLLAAEGLSAGKKHVAAGQAYFITDETPINNCVFFKPVFTGLGYTFPDFWIPLNVIWWLAFISEIMHFLLKPFYDFVGFTRTEVYQLALHHTVSYQKAQQQLGYQPVPRGLEDSVAHLRQLGYGRALQETSQTSWTSSLLFKVVLSISIIVVFIAVLL</sequence>
<dbReference type="Gene3D" id="3.40.50.720">
    <property type="entry name" value="NAD(P)-binding Rossmann-like Domain"/>
    <property type="match status" value="1"/>
</dbReference>
<dbReference type="OrthoDB" id="2735536at2759"/>
<dbReference type="AlphaFoldDB" id="A0A8B7Y7T7"/>
<comment type="similarity">
    <text evidence="1">Belongs to the 3-beta-HSD family.</text>
</comment>
<dbReference type="GO" id="GO:0016616">
    <property type="term" value="F:oxidoreductase activity, acting on the CH-OH group of donors, NAD or NADP as acceptor"/>
    <property type="evidence" value="ECO:0007669"/>
    <property type="project" value="InterPro"/>
</dbReference>
<feature type="domain" description="3-beta hydroxysteroid dehydrogenase/isomerase" evidence="4">
    <location>
        <begin position="43"/>
        <end position="307"/>
    </location>
</feature>
<dbReference type="OMA" id="MKIGGSH"/>
<dbReference type="GeneID" id="110978532"/>
<accession>A0A8B7Y7T7</accession>
<feature type="transmembrane region" description="Helical" evidence="3">
    <location>
        <begin position="398"/>
        <end position="416"/>
    </location>
</feature>
<organism evidence="5 6">
    <name type="scientific">Acanthaster planci</name>
    <name type="common">Crown-of-thorns starfish</name>
    <dbReference type="NCBI Taxonomy" id="133434"/>
    <lineage>
        <taxon>Eukaryota</taxon>
        <taxon>Metazoa</taxon>
        <taxon>Echinodermata</taxon>
        <taxon>Eleutherozoa</taxon>
        <taxon>Asterozoa</taxon>
        <taxon>Asteroidea</taxon>
        <taxon>Valvatacea</taxon>
        <taxon>Valvatida</taxon>
        <taxon>Acanthasteridae</taxon>
        <taxon>Acanthaster</taxon>
    </lineage>
</organism>
<evidence type="ECO:0000313" key="6">
    <source>
        <dbReference type="RefSeq" id="XP_022089288.1"/>
    </source>
</evidence>
<dbReference type="PANTHER" id="PTHR43245:SF51">
    <property type="entry name" value="SHORT CHAIN DEHYDROGENASE_REDUCTASE FAMILY 42E, MEMBER 2"/>
    <property type="match status" value="1"/>
</dbReference>
<keyword evidence="3" id="KW-0472">Membrane</keyword>